<dbReference type="GO" id="GO:0006820">
    <property type="term" value="P:monoatomic anion transport"/>
    <property type="evidence" value="ECO:0007669"/>
    <property type="project" value="TreeGrafter"/>
</dbReference>
<dbReference type="PANTHER" id="PTHR11662:SF399">
    <property type="entry name" value="FI19708P1-RELATED"/>
    <property type="match status" value="1"/>
</dbReference>
<sequence>GTVATMAATGWLCDSDFMGGWPSVFYIIGVLGVVWSIAWFLLVFNHPQLHPRISEEEREYILHYCGKKTEKALPLPWKAVFTSLPVWAIIVVHFGINWCFYTLLTELPTYLDKIQHFNLK</sequence>
<comment type="subcellular location">
    <subcellularLocation>
        <location evidence="1">Membrane</location>
        <topology evidence="1">Multi-pass membrane protein</topology>
    </subcellularLocation>
</comment>
<keyword evidence="3 5" id="KW-1133">Transmembrane helix</keyword>
<dbReference type="InterPro" id="IPR036259">
    <property type="entry name" value="MFS_trans_sf"/>
</dbReference>
<feature type="non-terminal residue" evidence="6">
    <location>
        <position position="120"/>
    </location>
</feature>
<reference evidence="6 7" key="1">
    <citation type="journal article" date="2024" name="BMC Genomics">
        <title>Genome assembly of redclaw crayfish (Cherax quadricarinatus) provides insights into its immune adaptation and hypoxia tolerance.</title>
        <authorList>
            <person name="Liu Z."/>
            <person name="Zheng J."/>
            <person name="Li H."/>
            <person name="Fang K."/>
            <person name="Wang S."/>
            <person name="He J."/>
            <person name="Zhou D."/>
            <person name="Weng S."/>
            <person name="Chi M."/>
            <person name="Gu Z."/>
            <person name="He J."/>
            <person name="Li F."/>
            <person name="Wang M."/>
        </authorList>
    </citation>
    <scope>NUCLEOTIDE SEQUENCE [LARGE SCALE GENOMIC DNA]</scope>
    <source>
        <strain evidence="6">ZL_2023a</strain>
    </source>
</reference>
<dbReference type="InterPro" id="IPR050382">
    <property type="entry name" value="MFS_Na/Anion_cotransporter"/>
</dbReference>
<evidence type="ECO:0000256" key="5">
    <source>
        <dbReference type="SAM" id="Phobius"/>
    </source>
</evidence>
<dbReference type="GO" id="GO:0016020">
    <property type="term" value="C:membrane"/>
    <property type="evidence" value="ECO:0007669"/>
    <property type="project" value="UniProtKB-SubCell"/>
</dbReference>
<feature type="transmembrane region" description="Helical" evidence="5">
    <location>
        <begin position="84"/>
        <end position="104"/>
    </location>
</feature>
<accession>A0AAW0VNS3</accession>
<evidence type="ECO:0000256" key="1">
    <source>
        <dbReference type="ARBA" id="ARBA00004141"/>
    </source>
</evidence>
<evidence type="ECO:0008006" key="8">
    <source>
        <dbReference type="Google" id="ProtNLM"/>
    </source>
</evidence>
<dbReference type="EMBL" id="JARKIK010003637">
    <property type="protein sequence ID" value="KAK8718918.1"/>
    <property type="molecule type" value="Genomic_DNA"/>
</dbReference>
<evidence type="ECO:0000256" key="4">
    <source>
        <dbReference type="ARBA" id="ARBA00023136"/>
    </source>
</evidence>
<gene>
    <name evidence="6" type="ORF">OTU49_014365</name>
</gene>
<proteinExistence type="predicted"/>
<evidence type="ECO:0000313" key="7">
    <source>
        <dbReference type="Proteomes" id="UP001445076"/>
    </source>
</evidence>
<evidence type="ECO:0000256" key="3">
    <source>
        <dbReference type="ARBA" id="ARBA00022989"/>
    </source>
</evidence>
<dbReference type="AlphaFoldDB" id="A0AAW0VNS3"/>
<dbReference type="PANTHER" id="PTHR11662">
    <property type="entry name" value="SOLUTE CARRIER FAMILY 17"/>
    <property type="match status" value="1"/>
</dbReference>
<feature type="non-terminal residue" evidence="6">
    <location>
        <position position="1"/>
    </location>
</feature>
<dbReference type="Proteomes" id="UP001445076">
    <property type="component" value="Unassembled WGS sequence"/>
</dbReference>
<keyword evidence="2 5" id="KW-0812">Transmembrane</keyword>
<feature type="transmembrane region" description="Helical" evidence="5">
    <location>
        <begin position="24"/>
        <end position="44"/>
    </location>
</feature>
<dbReference type="InterPro" id="IPR011701">
    <property type="entry name" value="MFS"/>
</dbReference>
<keyword evidence="7" id="KW-1185">Reference proteome</keyword>
<dbReference type="Gene3D" id="1.20.1250.20">
    <property type="entry name" value="MFS general substrate transporter like domains"/>
    <property type="match status" value="1"/>
</dbReference>
<dbReference type="Pfam" id="PF07690">
    <property type="entry name" value="MFS_1"/>
    <property type="match status" value="1"/>
</dbReference>
<dbReference type="SUPFAM" id="SSF103473">
    <property type="entry name" value="MFS general substrate transporter"/>
    <property type="match status" value="1"/>
</dbReference>
<organism evidence="6 7">
    <name type="scientific">Cherax quadricarinatus</name>
    <name type="common">Australian red claw crayfish</name>
    <dbReference type="NCBI Taxonomy" id="27406"/>
    <lineage>
        <taxon>Eukaryota</taxon>
        <taxon>Metazoa</taxon>
        <taxon>Ecdysozoa</taxon>
        <taxon>Arthropoda</taxon>
        <taxon>Crustacea</taxon>
        <taxon>Multicrustacea</taxon>
        <taxon>Malacostraca</taxon>
        <taxon>Eumalacostraca</taxon>
        <taxon>Eucarida</taxon>
        <taxon>Decapoda</taxon>
        <taxon>Pleocyemata</taxon>
        <taxon>Astacidea</taxon>
        <taxon>Parastacoidea</taxon>
        <taxon>Parastacidae</taxon>
        <taxon>Cherax</taxon>
    </lineage>
</organism>
<dbReference type="GO" id="GO:0022857">
    <property type="term" value="F:transmembrane transporter activity"/>
    <property type="evidence" value="ECO:0007669"/>
    <property type="project" value="InterPro"/>
</dbReference>
<keyword evidence="4 5" id="KW-0472">Membrane</keyword>
<protein>
    <recommendedName>
        <fullName evidence="8">Sialin</fullName>
    </recommendedName>
</protein>
<evidence type="ECO:0000256" key="2">
    <source>
        <dbReference type="ARBA" id="ARBA00022692"/>
    </source>
</evidence>
<name>A0AAW0VNS3_CHEQU</name>
<comment type="caution">
    <text evidence="6">The sequence shown here is derived from an EMBL/GenBank/DDBJ whole genome shotgun (WGS) entry which is preliminary data.</text>
</comment>
<evidence type="ECO:0000313" key="6">
    <source>
        <dbReference type="EMBL" id="KAK8718918.1"/>
    </source>
</evidence>